<organism evidence="3">
    <name type="scientific">Salmonella enterica</name>
    <name type="common">Salmonella choleraesuis</name>
    <dbReference type="NCBI Taxonomy" id="28901"/>
    <lineage>
        <taxon>Bacteria</taxon>
        <taxon>Pseudomonadati</taxon>
        <taxon>Pseudomonadota</taxon>
        <taxon>Gammaproteobacteria</taxon>
        <taxon>Enterobacterales</taxon>
        <taxon>Enterobacteriaceae</taxon>
        <taxon>Salmonella</taxon>
    </lineage>
</organism>
<feature type="compositionally biased region" description="Basic and acidic residues" evidence="1">
    <location>
        <begin position="36"/>
        <end position="48"/>
    </location>
</feature>
<evidence type="ECO:0000256" key="1">
    <source>
        <dbReference type="SAM" id="MobiDB-lite"/>
    </source>
</evidence>
<proteinExistence type="predicted"/>
<evidence type="ECO:0000313" key="4">
    <source>
        <dbReference type="EMBL" id="HAF6120134.1"/>
    </source>
</evidence>
<accession>A0A747U2Y6</accession>
<evidence type="ECO:0000313" key="3">
    <source>
        <dbReference type="EMBL" id="HAF4742358.1"/>
    </source>
</evidence>
<evidence type="ECO:0000313" key="2">
    <source>
        <dbReference type="EMBL" id="HAF1519372.1"/>
    </source>
</evidence>
<sequence>MKSTAFSGKPAITCTQSPKIRRDIIILLSQMRRQLRRADTTAGRKAEQTRAPPQAAAQIKADADWTV</sequence>
<gene>
    <name evidence="2" type="ORF">G8L55_004452</name>
    <name evidence="4" type="ORF">G9F15_004180</name>
    <name evidence="3" type="ORF">G9F29_004173</name>
</gene>
<reference evidence="3" key="2">
    <citation type="submission" date="2020-02" db="EMBL/GenBank/DDBJ databases">
        <authorList>
            <consortium name="NCBI Pathogen Detection Project"/>
        </authorList>
    </citation>
    <scope>NUCLEOTIDE SEQUENCE</scope>
    <source>
        <strain evidence="2">MA.CK_05/00001338</strain>
        <strain evidence="4">MA.CK_93/00004333</strain>
        <strain evidence="3">MA.CK_93/00015421</strain>
    </source>
</reference>
<dbReference type="EMBL" id="DAAVQD010000017">
    <property type="protein sequence ID" value="HAF6120134.1"/>
    <property type="molecule type" value="Genomic_DNA"/>
</dbReference>
<protein>
    <submittedName>
        <fullName evidence="3">Uncharacterized protein</fullName>
    </submittedName>
</protein>
<name>A0A747U2Y6_SALER</name>
<dbReference type="AlphaFoldDB" id="A0A747U2Y6"/>
<dbReference type="EMBL" id="DAAVHI010000019">
    <property type="protein sequence ID" value="HAF4742358.1"/>
    <property type="molecule type" value="Genomic_DNA"/>
</dbReference>
<comment type="caution">
    <text evidence="3">The sequence shown here is derived from an EMBL/GenBank/DDBJ whole genome shotgun (WGS) entry which is preliminary data.</text>
</comment>
<feature type="region of interest" description="Disordered" evidence="1">
    <location>
        <begin position="36"/>
        <end position="67"/>
    </location>
</feature>
<dbReference type="EMBL" id="DAAUKD010000019">
    <property type="protein sequence ID" value="HAF1519372.1"/>
    <property type="molecule type" value="Genomic_DNA"/>
</dbReference>
<reference evidence="3" key="1">
    <citation type="journal article" date="2018" name="Genome Biol.">
        <title>SKESA: strategic k-mer extension for scrupulous assemblies.</title>
        <authorList>
            <person name="Souvorov A."/>
            <person name="Agarwala R."/>
            <person name="Lipman D.J."/>
        </authorList>
    </citation>
    <scope>NUCLEOTIDE SEQUENCE</scope>
    <source>
        <strain evidence="2">MA.CK_05/00001338</strain>
        <strain evidence="4">MA.CK_93/00004333</strain>
        <strain evidence="3">MA.CK_93/00015421</strain>
    </source>
</reference>